<feature type="repeat" description="TPR" evidence="3">
    <location>
        <begin position="30"/>
        <end position="63"/>
    </location>
</feature>
<dbReference type="Pfam" id="PF14559">
    <property type="entry name" value="TPR_19"/>
    <property type="match status" value="3"/>
</dbReference>
<dbReference type="PANTHER" id="PTHR45586">
    <property type="entry name" value="TPR REPEAT-CONTAINING PROTEIN PA4667"/>
    <property type="match status" value="1"/>
</dbReference>
<dbReference type="AlphaFoldDB" id="A0A5Q2Q6Y6"/>
<dbReference type="PANTHER" id="PTHR45586:SF1">
    <property type="entry name" value="LIPOPOLYSACCHARIDE ASSEMBLY PROTEIN B"/>
    <property type="match status" value="1"/>
</dbReference>
<keyword evidence="1" id="KW-0677">Repeat</keyword>
<keyword evidence="6" id="KW-1185">Reference proteome</keyword>
<dbReference type="Gene3D" id="1.25.40.10">
    <property type="entry name" value="Tetratricopeptide repeat domain"/>
    <property type="match status" value="5"/>
</dbReference>
<evidence type="ECO:0000256" key="4">
    <source>
        <dbReference type="SAM" id="SignalP"/>
    </source>
</evidence>
<feature type="repeat" description="TPR" evidence="3">
    <location>
        <begin position="409"/>
        <end position="442"/>
    </location>
</feature>
<sequence>MKNCRFTLRALVLVSSLAVLSGCQSPEEKVQAFVDKAVAQAAAGDYAAAHIEFSNALQINPNHIGGLFGVTEVFEHEQKWKQVHQYLKRVLELDPDHVPALHKVARLEVAGNQLDTALARSQRLKRLDPNSAELHALDALIELREQRPVLADAAARRAIAIDPTNEDAVLVIATLTLQAGKVDEALSIAERLQSHDSSAIDMFRVTAVEKTDDIERIAAVYRDVIAKHPDESLLSLRLAGFYADAGRIDDGRAVMLQALAQSPDNRELENQFLAYIQHMSGNQAMLDEVNQLIATTPDRLDLLNKKAIVLNRMNPAGDLNSQIESLLLSVAQQGGDSVDAHDAKIALASSAFSVADDDRGDGLIAEVLAADPEHQAALRIKASRMIEEGDADAGLTVLRALQADNPRDARVALAIARAHRMADRFDLAVDQYRRAAEINPRDPDMAVEYARLLKDRNQLAEADQVLVDSLSASIADNVRQWSLLADIRLARQDWIGAGQAGQQLQQVEGTEEAGQQVVALALVGQNRFDEGIASLQQIFEQSDAKARPMVALVNSYVRSGRGQQALDFLDSVLLKDPTNALAMIVKARSQRTLGLTQQAESSYREYISNHPENPTAYAELSSLLVQTDRLAAGLAVLDQGLSRFDDDQSLLFRRSAVLTQLDRKAEAVEVLAALLESSPDFDAAANNLAVLLVEQTPWRDTQRALALAERFKRTQVPAFLDTLGWVNLQAGDVNNAIYFLESAAKGDPNDGAIRYHLSHAYIAANRNAAARAELARAQDDTRYADRPWFGTIKTTLESLQD</sequence>
<evidence type="ECO:0000313" key="6">
    <source>
        <dbReference type="Proteomes" id="UP000388235"/>
    </source>
</evidence>
<evidence type="ECO:0000256" key="1">
    <source>
        <dbReference type="ARBA" id="ARBA00022737"/>
    </source>
</evidence>
<reference evidence="5 6" key="1">
    <citation type="submission" date="2019-11" db="EMBL/GenBank/DDBJ databases">
        <authorList>
            <person name="Khan S.A."/>
            <person name="Jeon C.O."/>
            <person name="Chun B.H."/>
        </authorList>
    </citation>
    <scope>NUCLEOTIDE SEQUENCE [LARGE SCALE GENOMIC DNA]</scope>
    <source>
        <strain evidence="5 6">IMCC 1097</strain>
    </source>
</reference>
<dbReference type="EMBL" id="CP045871">
    <property type="protein sequence ID" value="QGG80119.1"/>
    <property type="molecule type" value="Genomic_DNA"/>
</dbReference>
<evidence type="ECO:0000256" key="3">
    <source>
        <dbReference type="PROSITE-ProRule" id="PRU00339"/>
    </source>
</evidence>
<name>A0A5Q2Q6Y6_9GAMM</name>
<protein>
    <submittedName>
        <fullName evidence="5">Tetratricopeptide repeat protein</fullName>
    </submittedName>
</protein>
<feature type="signal peptide" evidence="4">
    <location>
        <begin position="1"/>
        <end position="21"/>
    </location>
</feature>
<dbReference type="Proteomes" id="UP000388235">
    <property type="component" value="Chromosome"/>
</dbReference>
<dbReference type="KEGG" id="llp:GH975_05835"/>
<keyword evidence="2 3" id="KW-0802">TPR repeat</keyword>
<dbReference type="InterPro" id="IPR019734">
    <property type="entry name" value="TPR_rpt"/>
</dbReference>
<dbReference type="Pfam" id="PF13432">
    <property type="entry name" value="TPR_16"/>
    <property type="match status" value="3"/>
</dbReference>
<organism evidence="5 6">
    <name type="scientific">Litorivicinus lipolyticus</name>
    <dbReference type="NCBI Taxonomy" id="418701"/>
    <lineage>
        <taxon>Bacteria</taxon>
        <taxon>Pseudomonadati</taxon>
        <taxon>Pseudomonadota</taxon>
        <taxon>Gammaproteobacteria</taxon>
        <taxon>Oceanospirillales</taxon>
        <taxon>Litorivicinaceae</taxon>
        <taxon>Litorivicinus</taxon>
    </lineage>
</organism>
<dbReference type="InterPro" id="IPR011990">
    <property type="entry name" value="TPR-like_helical_dom_sf"/>
</dbReference>
<feature type="chain" id="PRO_5024427653" evidence="4">
    <location>
        <begin position="22"/>
        <end position="801"/>
    </location>
</feature>
<dbReference type="InterPro" id="IPR051012">
    <property type="entry name" value="CellSynth/LPSAsmb/PSIAsmb"/>
</dbReference>
<dbReference type="PROSITE" id="PS50005">
    <property type="entry name" value="TPR"/>
    <property type="match status" value="2"/>
</dbReference>
<proteinExistence type="predicted"/>
<keyword evidence="4" id="KW-0732">Signal</keyword>
<evidence type="ECO:0000313" key="5">
    <source>
        <dbReference type="EMBL" id="QGG80119.1"/>
    </source>
</evidence>
<gene>
    <name evidence="5" type="ORF">GH975_05835</name>
</gene>
<evidence type="ECO:0000256" key="2">
    <source>
        <dbReference type="ARBA" id="ARBA00022803"/>
    </source>
</evidence>
<dbReference type="RefSeq" id="WP_153713623.1">
    <property type="nucleotide sequence ID" value="NZ_CP045871.1"/>
</dbReference>
<dbReference type="OrthoDB" id="7637125at2"/>
<dbReference type="PROSITE" id="PS51257">
    <property type="entry name" value="PROKAR_LIPOPROTEIN"/>
    <property type="match status" value="1"/>
</dbReference>
<dbReference type="SUPFAM" id="SSF48452">
    <property type="entry name" value="TPR-like"/>
    <property type="match status" value="3"/>
</dbReference>
<accession>A0A5Q2Q6Y6</accession>
<dbReference type="SMART" id="SM00028">
    <property type="entry name" value="TPR"/>
    <property type="match status" value="8"/>
</dbReference>